<feature type="domain" description="DUF2520" evidence="2">
    <location>
        <begin position="143"/>
        <end position="268"/>
    </location>
</feature>
<dbReference type="Pfam" id="PF10728">
    <property type="entry name" value="DUF2520"/>
    <property type="match status" value="1"/>
</dbReference>
<dbReference type="PANTHER" id="PTHR40459:SF1">
    <property type="entry name" value="CONSERVED HYPOTHETICAL ALANINE AND LEUCINE RICH PROTEIN"/>
    <property type="match status" value="1"/>
</dbReference>
<dbReference type="Gene3D" id="1.10.1040.20">
    <property type="entry name" value="ProC-like, C-terminal domain"/>
    <property type="match status" value="1"/>
</dbReference>
<organism evidence="3 4">
    <name type="scientific">Sphingomonas colocasiae</name>
    <dbReference type="NCBI Taxonomy" id="1848973"/>
    <lineage>
        <taxon>Bacteria</taxon>
        <taxon>Pseudomonadati</taxon>
        <taxon>Pseudomonadota</taxon>
        <taxon>Alphaproteobacteria</taxon>
        <taxon>Sphingomonadales</taxon>
        <taxon>Sphingomonadaceae</taxon>
        <taxon>Sphingomonas</taxon>
    </lineage>
</organism>
<dbReference type="Pfam" id="PF10727">
    <property type="entry name" value="Rossmann-like"/>
    <property type="match status" value="1"/>
</dbReference>
<gene>
    <name evidence="3" type="ORF">K7G82_12330</name>
</gene>
<dbReference type="Proteomes" id="UP000706039">
    <property type="component" value="Unassembled WGS sequence"/>
</dbReference>
<dbReference type="InterPro" id="IPR036291">
    <property type="entry name" value="NAD(P)-bd_dom_sf"/>
</dbReference>
<evidence type="ECO:0000259" key="1">
    <source>
        <dbReference type="Pfam" id="PF10727"/>
    </source>
</evidence>
<proteinExistence type="predicted"/>
<dbReference type="EMBL" id="JAINVV010000004">
    <property type="protein sequence ID" value="MBY8823084.1"/>
    <property type="molecule type" value="Genomic_DNA"/>
</dbReference>
<dbReference type="SUPFAM" id="SSF51735">
    <property type="entry name" value="NAD(P)-binding Rossmann-fold domains"/>
    <property type="match status" value="1"/>
</dbReference>
<reference evidence="3 4" key="1">
    <citation type="submission" date="2021-08" db="EMBL/GenBank/DDBJ databases">
        <authorList>
            <person name="Tuo L."/>
        </authorList>
    </citation>
    <scope>NUCLEOTIDE SEQUENCE [LARGE SCALE GENOMIC DNA]</scope>
    <source>
        <strain evidence="3 4">JCM 31229</strain>
    </source>
</reference>
<dbReference type="Gene3D" id="3.40.50.720">
    <property type="entry name" value="NAD(P)-binding Rossmann-like Domain"/>
    <property type="match status" value="1"/>
</dbReference>
<evidence type="ECO:0000313" key="3">
    <source>
        <dbReference type="EMBL" id="MBY8823084.1"/>
    </source>
</evidence>
<keyword evidence="4" id="KW-1185">Reference proteome</keyword>
<evidence type="ECO:0000259" key="2">
    <source>
        <dbReference type="Pfam" id="PF10728"/>
    </source>
</evidence>
<dbReference type="PANTHER" id="PTHR40459">
    <property type="entry name" value="CONSERVED HYPOTHETICAL ALANINE AND LEUCINE RICH PROTEIN"/>
    <property type="match status" value="1"/>
</dbReference>
<name>A0ABS7PQ21_9SPHN</name>
<dbReference type="InterPro" id="IPR037108">
    <property type="entry name" value="TM1727-like_C_sf"/>
</dbReference>
<comment type="caution">
    <text evidence="3">The sequence shown here is derived from an EMBL/GenBank/DDBJ whole genome shotgun (WGS) entry which is preliminary data.</text>
</comment>
<dbReference type="InterPro" id="IPR018931">
    <property type="entry name" value="DUF2520"/>
</dbReference>
<dbReference type="RefSeq" id="WP_222990111.1">
    <property type="nucleotide sequence ID" value="NZ_JAINVV010000004.1"/>
</dbReference>
<dbReference type="SUPFAM" id="SSF48179">
    <property type="entry name" value="6-phosphogluconate dehydrogenase C-terminal domain-like"/>
    <property type="match status" value="1"/>
</dbReference>
<feature type="domain" description="Putative oxidoreductase/dehydrogenase Rossmann-like" evidence="1">
    <location>
        <begin position="9"/>
        <end position="124"/>
    </location>
</feature>
<accession>A0ABS7PQ21</accession>
<evidence type="ECO:0000313" key="4">
    <source>
        <dbReference type="Proteomes" id="UP000706039"/>
    </source>
</evidence>
<sequence>MSNGLSCNRLGVIGTGRVARAMLLALASFSRTTPMLFGRSFENARNAALEGHADMAADLGELLHQCDVIAIAVSDDAVADIATDLAGHYRPGQQPFIFHVSGRSGAAVLRPLENLGALTAAIHPVMAFTGDPQVEAERMKGSPFGVTGSGPAASAFAARLVEALGGAPFMIEEILRPLYHGALSHAANHLVTLLAGAADTLRAAGIDTPYQVLAPLARASLENSLELGFSALSGPLLRGDEATVRNHLTAFGDHHPAILPAYRAMALATVDRLEDESGARPHPCRRDLEGQ</sequence>
<dbReference type="InterPro" id="IPR008927">
    <property type="entry name" value="6-PGluconate_DH-like_C_sf"/>
</dbReference>
<protein>
    <submittedName>
        <fullName evidence="3">DUF2520 domain-containing protein</fullName>
    </submittedName>
</protein>
<dbReference type="InterPro" id="IPR019665">
    <property type="entry name" value="OxRdtase/DH_put_Rossmann_dom"/>
</dbReference>